<dbReference type="Gene3D" id="1.20.5.1030">
    <property type="entry name" value="Preprotein translocase secy subunit"/>
    <property type="match status" value="1"/>
</dbReference>
<keyword evidence="4 9" id="KW-0812">Transmembrane</keyword>
<reference evidence="11" key="1">
    <citation type="submission" date="2020-08" db="EMBL/GenBank/DDBJ databases">
        <title>Genome public.</title>
        <authorList>
            <person name="Liu C."/>
            <person name="Sun Q."/>
        </authorList>
    </citation>
    <scope>NUCLEOTIDE SEQUENCE</scope>
    <source>
        <strain evidence="11">NSJ-33</strain>
    </source>
</reference>
<keyword evidence="5 9" id="KW-0653">Protein transport</keyword>
<keyword evidence="8 9" id="KW-0472">Membrane</keyword>
<keyword evidence="6 9" id="KW-1133">Transmembrane helix</keyword>
<dbReference type="Proteomes" id="UP000610760">
    <property type="component" value="Unassembled WGS sequence"/>
</dbReference>
<dbReference type="PRINTS" id="PR01650">
    <property type="entry name" value="SECETRNLCASE"/>
</dbReference>
<evidence type="ECO:0000256" key="8">
    <source>
        <dbReference type="ARBA" id="ARBA00023136"/>
    </source>
</evidence>
<dbReference type="NCBIfam" id="TIGR00964">
    <property type="entry name" value="secE_bact"/>
    <property type="match status" value="1"/>
</dbReference>
<dbReference type="HAMAP" id="MF_00422">
    <property type="entry name" value="SecE"/>
    <property type="match status" value="1"/>
</dbReference>
<dbReference type="Pfam" id="PF00584">
    <property type="entry name" value="SecE"/>
    <property type="match status" value="1"/>
</dbReference>
<dbReference type="InterPro" id="IPR001901">
    <property type="entry name" value="Translocase_SecE/Sec61-g"/>
</dbReference>
<organism evidence="11 12">
    <name type="scientific">Fumia xinanensis</name>
    <dbReference type="NCBI Taxonomy" id="2763659"/>
    <lineage>
        <taxon>Bacteria</taxon>
        <taxon>Bacillati</taxon>
        <taxon>Bacillota</taxon>
        <taxon>Clostridia</taxon>
        <taxon>Eubacteriales</taxon>
        <taxon>Oscillospiraceae</taxon>
        <taxon>Fumia</taxon>
    </lineage>
</organism>
<evidence type="ECO:0000313" key="12">
    <source>
        <dbReference type="Proteomes" id="UP000610760"/>
    </source>
</evidence>
<name>A0A926E0D8_9FIRM</name>
<comment type="subcellular location">
    <subcellularLocation>
        <location evidence="9">Cell membrane</location>
        <topology evidence="9">Single-pass membrane protein</topology>
    </subcellularLocation>
    <subcellularLocation>
        <location evidence="1">Membrane</location>
    </subcellularLocation>
</comment>
<accession>A0A926E0D8</accession>
<comment type="subunit">
    <text evidence="9">Component of the Sec protein translocase complex. Heterotrimer consisting of SecY, SecE and SecG subunits. The heterotrimers can form oligomers, although 1 heterotrimer is thought to be able to translocate proteins. Interacts with the ribosome. Interacts with SecDF, and other proteins may be involved. Interacts with SecA.</text>
</comment>
<comment type="similarity">
    <text evidence="9">Belongs to the SecE/SEC61-gamma family.</text>
</comment>
<comment type="caution">
    <text evidence="11">The sequence shown here is derived from an EMBL/GenBank/DDBJ whole genome shotgun (WGS) entry which is preliminary data.</text>
</comment>
<proteinExistence type="inferred from homology"/>
<evidence type="ECO:0000256" key="3">
    <source>
        <dbReference type="ARBA" id="ARBA00022475"/>
    </source>
</evidence>
<keyword evidence="3 9" id="KW-1003">Cell membrane</keyword>
<keyword evidence="7 9" id="KW-0811">Translocation</keyword>
<feature type="region of interest" description="Disordered" evidence="10">
    <location>
        <begin position="1"/>
        <end position="20"/>
    </location>
</feature>
<dbReference type="InterPro" id="IPR038379">
    <property type="entry name" value="SecE_sf"/>
</dbReference>
<dbReference type="InterPro" id="IPR005807">
    <property type="entry name" value="SecE_bac"/>
</dbReference>
<keyword evidence="12" id="KW-1185">Reference proteome</keyword>
<dbReference type="RefSeq" id="WP_249293517.1">
    <property type="nucleotide sequence ID" value="NZ_JACRSV010000001.1"/>
</dbReference>
<dbReference type="GO" id="GO:0009306">
    <property type="term" value="P:protein secretion"/>
    <property type="evidence" value="ECO:0007669"/>
    <property type="project" value="UniProtKB-UniRule"/>
</dbReference>
<dbReference type="PANTHER" id="PTHR33910:SF1">
    <property type="entry name" value="PROTEIN TRANSLOCASE SUBUNIT SECE"/>
    <property type="match status" value="1"/>
</dbReference>
<evidence type="ECO:0000313" key="11">
    <source>
        <dbReference type="EMBL" id="MBC8558627.1"/>
    </source>
</evidence>
<evidence type="ECO:0000256" key="7">
    <source>
        <dbReference type="ARBA" id="ARBA00023010"/>
    </source>
</evidence>
<evidence type="ECO:0000256" key="10">
    <source>
        <dbReference type="SAM" id="MobiDB-lite"/>
    </source>
</evidence>
<feature type="transmembrane region" description="Helical" evidence="9">
    <location>
        <begin position="50"/>
        <end position="71"/>
    </location>
</feature>
<dbReference type="GO" id="GO:0005886">
    <property type="term" value="C:plasma membrane"/>
    <property type="evidence" value="ECO:0007669"/>
    <property type="project" value="UniProtKB-SubCell"/>
</dbReference>
<evidence type="ECO:0000256" key="1">
    <source>
        <dbReference type="ARBA" id="ARBA00004370"/>
    </source>
</evidence>
<evidence type="ECO:0000256" key="5">
    <source>
        <dbReference type="ARBA" id="ARBA00022927"/>
    </source>
</evidence>
<protein>
    <recommendedName>
        <fullName evidence="9">Protein translocase subunit SecE</fullName>
    </recommendedName>
</protein>
<evidence type="ECO:0000256" key="2">
    <source>
        <dbReference type="ARBA" id="ARBA00022448"/>
    </source>
</evidence>
<gene>
    <name evidence="9 11" type="primary">secE</name>
    <name evidence="11" type="ORF">H8710_00955</name>
</gene>
<sequence length="90" mass="10216">MADKIAEKAPEKAKKEKKEKKNGFWKKVSHFFKDFRSEVKKIVWPTKKQVVNNTIVVFVAMGVVGVAIWIIDFALGALRALSLGLEIFPK</sequence>
<dbReference type="GO" id="GO:0008320">
    <property type="term" value="F:protein transmembrane transporter activity"/>
    <property type="evidence" value="ECO:0007669"/>
    <property type="project" value="UniProtKB-UniRule"/>
</dbReference>
<dbReference type="AlphaFoldDB" id="A0A926E0D8"/>
<dbReference type="EMBL" id="JACRSV010000001">
    <property type="protein sequence ID" value="MBC8558627.1"/>
    <property type="molecule type" value="Genomic_DNA"/>
</dbReference>
<comment type="function">
    <text evidence="9">Essential subunit of the Sec protein translocation channel SecYEG. Clamps together the 2 halves of SecY. May contact the channel plug during translocation.</text>
</comment>
<dbReference type="PANTHER" id="PTHR33910">
    <property type="entry name" value="PROTEIN TRANSLOCASE SUBUNIT SECE"/>
    <property type="match status" value="1"/>
</dbReference>
<keyword evidence="2 9" id="KW-0813">Transport</keyword>
<evidence type="ECO:0000256" key="9">
    <source>
        <dbReference type="HAMAP-Rule" id="MF_00422"/>
    </source>
</evidence>
<dbReference type="GO" id="GO:0006605">
    <property type="term" value="P:protein targeting"/>
    <property type="evidence" value="ECO:0007669"/>
    <property type="project" value="UniProtKB-UniRule"/>
</dbReference>
<dbReference type="GO" id="GO:0043952">
    <property type="term" value="P:protein transport by the Sec complex"/>
    <property type="evidence" value="ECO:0007669"/>
    <property type="project" value="UniProtKB-UniRule"/>
</dbReference>
<dbReference type="GO" id="GO:0065002">
    <property type="term" value="P:intracellular protein transmembrane transport"/>
    <property type="evidence" value="ECO:0007669"/>
    <property type="project" value="UniProtKB-UniRule"/>
</dbReference>
<evidence type="ECO:0000256" key="6">
    <source>
        <dbReference type="ARBA" id="ARBA00022989"/>
    </source>
</evidence>
<evidence type="ECO:0000256" key="4">
    <source>
        <dbReference type="ARBA" id="ARBA00022692"/>
    </source>
</evidence>